<keyword evidence="2 6" id="KW-0812">Transmembrane</keyword>
<dbReference type="EMBL" id="SNSC02000020">
    <property type="protein sequence ID" value="TID15662.1"/>
    <property type="molecule type" value="Genomic_DNA"/>
</dbReference>
<dbReference type="PANTHER" id="PTHR22911:SF6">
    <property type="entry name" value="SOLUTE CARRIER FAMILY 35 MEMBER G1"/>
    <property type="match status" value="1"/>
</dbReference>
<evidence type="ECO:0000256" key="2">
    <source>
        <dbReference type="ARBA" id="ARBA00022692"/>
    </source>
</evidence>
<feature type="transmembrane region" description="Helical" evidence="6">
    <location>
        <begin position="107"/>
        <end position="128"/>
    </location>
</feature>
<feature type="transmembrane region" description="Helical" evidence="6">
    <location>
        <begin position="173"/>
        <end position="194"/>
    </location>
</feature>
<feature type="transmembrane region" description="Helical" evidence="6">
    <location>
        <begin position="414"/>
        <end position="432"/>
    </location>
</feature>
<evidence type="ECO:0000256" key="4">
    <source>
        <dbReference type="ARBA" id="ARBA00023136"/>
    </source>
</evidence>
<feature type="region of interest" description="Disordered" evidence="5">
    <location>
        <begin position="1"/>
        <end position="42"/>
    </location>
</feature>
<feature type="transmembrane region" description="Helical" evidence="6">
    <location>
        <begin position="206"/>
        <end position="223"/>
    </location>
</feature>
<evidence type="ECO:0000256" key="6">
    <source>
        <dbReference type="SAM" id="Phobius"/>
    </source>
</evidence>
<organism evidence="8 9">
    <name type="scientific">Venturia nashicola</name>
    <dbReference type="NCBI Taxonomy" id="86259"/>
    <lineage>
        <taxon>Eukaryota</taxon>
        <taxon>Fungi</taxon>
        <taxon>Dikarya</taxon>
        <taxon>Ascomycota</taxon>
        <taxon>Pezizomycotina</taxon>
        <taxon>Dothideomycetes</taxon>
        <taxon>Pleosporomycetidae</taxon>
        <taxon>Venturiales</taxon>
        <taxon>Venturiaceae</taxon>
        <taxon>Venturia</taxon>
    </lineage>
</organism>
<dbReference type="OrthoDB" id="306876at2759"/>
<gene>
    <name evidence="8" type="ORF">E6O75_ATG07990</name>
</gene>
<sequence>MSSAPPTKPLEDDKPSLYAFEEGMKEEESKPLHPTDRESRSLQVPRVYARGILRASSPDGFSEMSMDDRCSLQIPRPGSKSRNIQSPAAAAVGLKGKAWAFWARNKGLGYVLLAQVFGTLMNVTTRLLELEGNDGKGFHPFQILFARMGITVILASLYMWWKGTPHFPLGAPAVRGLLVARGLTGFFGVFGMYFSLQYLPLADATVITFLAPGIACWACSYILKESFTRMEQMASLVALFGVVLIARPTSLFSRHGASPPATGEADGLPVVPANSTNAAVPDRFNMDHVSSENRLLAVGIAMLGVFGAAGAYTTIRWIGKRAHPLISVNYFATWCTIVSTVMLFALKDIGLLLPGNLFEWSLLFFLGISGFIFQFLLAAGLQAEKSSRATNMVYTQMLFALGFDKVIFGTTPAPLSIIGSSIILGSAIYVAVHKETAKVADVVDDNANVTGAGEEELGLVSEFERGERYDSDNEGLDAGRD</sequence>
<keyword evidence="3 6" id="KW-1133">Transmembrane helix</keyword>
<feature type="transmembrane region" description="Helical" evidence="6">
    <location>
        <begin position="327"/>
        <end position="346"/>
    </location>
</feature>
<feature type="transmembrane region" description="Helical" evidence="6">
    <location>
        <begin position="140"/>
        <end position="161"/>
    </location>
</feature>
<dbReference type="PANTHER" id="PTHR22911">
    <property type="entry name" value="ACYL-MALONYL CONDENSING ENZYME-RELATED"/>
    <property type="match status" value="1"/>
</dbReference>
<feature type="domain" description="EamA" evidence="7">
    <location>
        <begin position="135"/>
        <end position="246"/>
    </location>
</feature>
<evidence type="ECO:0000313" key="9">
    <source>
        <dbReference type="Proteomes" id="UP000298493"/>
    </source>
</evidence>
<dbReference type="GO" id="GO:0016020">
    <property type="term" value="C:membrane"/>
    <property type="evidence" value="ECO:0007669"/>
    <property type="project" value="UniProtKB-SubCell"/>
</dbReference>
<evidence type="ECO:0000256" key="1">
    <source>
        <dbReference type="ARBA" id="ARBA00004141"/>
    </source>
</evidence>
<feature type="compositionally biased region" description="Basic and acidic residues" evidence="5">
    <location>
        <begin position="22"/>
        <end position="40"/>
    </location>
</feature>
<comment type="caution">
    <text evidence="8">The sequence shown here is derived from an EMBL/GenBank/DDBJ whole genome shotgun (WGS) entry which is preliminary data.</text>
</comment>
<dbReference type="Pfam" id="PF00892">
    <property type="entry name" value="EamA"/>
    <property type="match status" value="2"/>
</dbReference>
<evidence type="ECO:0000256" key="5">
    <source>
        <dbReference type="SAM" id="MobiDB-lite"/>
    </source>
</evidence>
<evidence type="ECO:0000313" key="8">
    <source>
        <dbReference type="EMBL" id="TID15662.1"/>
    </source>
</evidence>
<evidence type="ECO:0000256" key="3">
    <source>
        <dbReference type="ARBA" id="ARBA00022989"/>
    </source>
</evidence>
<proteinExistence type="predicted"/>
<dbReference type="InterPro" id="IPR037185">
    <property type="entry name" value="EmrE-like"/>
</dbReference>
<keyword evidence="4 6" id="KW-0472">Membrane</keyword>
<reference evidence="8 9" key="1">
    <citation type="submission" date="2019-04" db="EMBL/GenBank/DDBJ databases">
        <title>High contiguity whole genome sequence and gene annotation resource for two Venturia nashicola isolates.</title>
        <authorList>
            <person name="Prokchorchik M."/>
            <person name="Won K."/>
            <person name="Lee Y."/>
            <person name="Choi E.D."/>
            <person name="Segonzac C."/>
            <person name="Sohn K.H."/>
        </authorList>
    </citation>
    <scope>NUCLEOTIDE SEQUENCE [LARGE SCALE GENOMIC DNA]</scope>
    <source>
        <strain evidence="8 9">PRI2</strain>
    </source>
</reference>
<dbReference type="Proteomes" id="UP000298493">
    <property type="component" value="Unassembled WGS sequence"/>
</dbReference>
<name>A0A4Z1P5S8_9PEZI</name>
<dbReference type="InterPro" id="IPR000620">
    <property type="entry name" value="EamA_dom"/>
</dbReference>
<keyword evidence="9" id="KW-1185">Reference proteome</keyword>
<feature type="transmembrane region" description="Helical" evidence="6">
    <location>
        <begin position="358"/>
        <end position="379"/>
    </location>
</feature>
<feature type="domain" description="EamA" evidence="7">
    <location>
        <begin position="300"/>
        <end position="430"/>
    </location>
</feature>
<accession>A0A4Z1P5S8</accession>
<dbReference type="AlphaFoldDB" id="A0A4Z1P5S8"/>
<comment type="subcellular location">
    <subcellularLocation>
        <location evidence="1">Membrane</location>
        <topology evidence="1">Multi-pass membrane protein</topology>
    </subcellularLocation>
</comment>
<dbReference type="SUPFAM" id="SSF103481">
    <property type="entry name" value="Multidrug resistance efflux transporter EmrE"/>
    <property type="match status" value="2"/>
</dbReference>
<feature type="transmembrane region" description="Helical" evidence="6">
    <location>
        <begin position="295"/>
        <end position="315"/>
    </location>
</feature>
<evidence type="ECO:0000259" key="7">
    <source>
        <dbReference type="Pfam" id="PF00892"/>
    </source>
</evidence>
<protein>
    <submittedName>
        <fullName evidence="8">EamA domain containing protein</fullName>
    </submittedName>
</protein>